<accession>A0A5C5Z1A9</accession>
<gene>
    <name evidence="2" type="ORF">CA13_21130</name>
</gene>
<keyword evidence="3" id="KW-1185">Reference proteome</keyword>
<feature type="region of interest" description="Disordered" evidence="1">
    <location>
        <begin position="1"/>
        <end position="27"/>
    </location>
</feature>
<reference evidence="2 3" key="1">
    <citation type="submission" date="2019-02" db="EMBL/GenBank/DDBJ databases">
        <title>Deep-cultivation of Planctomycetes and their phenomic and genomic characterization uncovers novel biology.</title>
        <authorList>
            <person name="Wiegand S."/>
            <person name="Jogler M."/>
            <person name="Boedeker C."/>
            <person name="Pinto D."/>
            <person name="Vollmers J."/>
            <person name="Rivas-Marin E."/>
            <person name="Kohn T."/>
            <person name="Peeters S.H."/>
            <person name="Heuer A."/>
            <person name="Rast P."/>
            <person name="Oberbeckmann S."/>
            <person name="Bunk B."/>
            <person name="Jeske O."/>
            <person name="Meyerdierks A."/>
            <person name="Storesund J.E."/>
            <person name="Kallscheuer N."/>
            <person name="Luecker S."/>
            <person name="Lage O.M."/>
            <person name="Pohl T."/>
            <person name="Merkel B.J."/>
            <person name="Hornburger P."/>
            <person name="Mueller R.-W."/>
            <person name="Bruemmer F."/>
            <person name="Labrenz M."/>
            <person name="Spormann A.M."/>
            <person name="Op Den Camp H."/>
            <person name="Overmann J."/>
            <person name="Amann R."/>
            <person name="Jetten M.S.M."/>
            <person name="Mascher T."/>
            <person name="Medema M.H."/>
            <person name="Devos D.P."/>
            <person name="Kaster A.-K."/>
            <person name="Ovreas L."/>
            <person name="Rohde M."/>
            <person name="Galperin M.Y."/>
            <person name="Jogler C."/>
        </authorList>
    </citation>
    <scope>NUCLEOTIDE SEQUENCE [LARGE SCALE GENOMIC DNA]</scope>
    <source>
        <strain evidence="2 3">CA13</strain>
    </source>
</reference>
<name>A0A5C5Z1A9_9BACT</name>
<comment type="caution">
    <text evidence="2">The sequence shown here is derived from an EMBL/GenBank/DDBJ whole genome shotgun (WGS) entry which is preliminary data.</text>
</comment>
<organism evidence="2 3">
    <name type="scientific">Novipirellula herctigrandis</name>
    <dbReference type="NCBI Taxonomy" id="2527986"/>
    <lineage>
        <taxon>Bacteria</taxon>
        <taxon>Pseudomonadati</taxon>
        <taxon>Planctomycetota</taxon>
        <taxon>Planctomycetia</taxon>
        <taxon>Pirellulales</taxon>
        <taxon>Pirellulaceae</taxon>
        <taxon>Novipirellula</taxon>
    </lineage>
</organism>
<proteinExistence type="predicted"/>
<protein>
    <submittedName>
        <fullName evidence="2">Uncharacterized protein</fullName>
    </submittedName>
</protein>
<dbReference type="EMBL" id="SJPJ01000001">
    <property type="protein sequence ID" value="TWT80667.1"/>
    <property type="molecule type" value="Genomic_DNA"/>
</dbReference>
<evidence type="ECO:0000313" key="3">
    <source>
        <dbReference type="Proteomes" id="UP000315010"/>
    </source>
</evidence>
<evidence type="ECO:0000256" key="1">
    <source>
        <dbReference type="SAM" id="MobiDB-lite"/>
    </source>
</evidence>
<dbReference type="RefSeq" id="WP_419194127.1">
    <property type="nucleotide sequence ID" value="NZ_SJPJ01000001.1"/>
</dbReference>
<feature type="compositionally biased region" description="Polar residues" evidence="1">
    <location>
        <begin position="13"/>
        <end position="22"/>
    </location>
</feature>
<sequence length="92" mass="10574">MPESKLRIAPYCTDSTRQANPTRQERELDRLTGLSPAKTVSVSLKEFVPLIMDAAKTNRNWLEDFATDDVRIDADLYEVLLAYHHLRRQEAA</sequence>
<evidence type="ECO:0000313" key="2">
    <source>
        <dbReference type="EMBL" id="TWT80667.1"/>
    </source>
</evidence>
<dbReference type="AlphaFoldDB" id="A0A5C5Z1A9"/>
<dbReference type="Proteomes" id="UP000315010">
    <property type="component" value="Unassembled WGS sequence"/>
</dbReference>